<keyword evidence="3" id="KW-0813">Transport</keyword>
<feature type="transmembrane region" description="Helical" evidence="7">
    <location>
        <begin position="246"/>
        <end position="266"/>
    </location>
</feature>
<dbReference type="GO" id="GO:0012505">
    <property type="term" value="C:endomembrane system"/>
    <property type="evidence" value="ECO:0007669"/>
    <property type="project" value="UniProtKB-SubCell"/>
</dbReference>
<dbReference type="Gene3D" id="1.20.1250.20">
    <property type="entry name" value="MFS general substrate transporter like domains"/>
    <property type="match status" value="1"/>
</dbReference>
<dbReference type="PROSITE" id="PS50850">
    <property type="entry name" value="MFS"/>
    <property type="match status" value="1"/>
</dbReference>
<feature type="transmembrane region" description="Helical" evidence="7">
    <location>
        <begin position="331"/>
        <end position="353"/>
    </location>
</feature>
<dbReference type="Pfam" id="PF07690">
    <property type="entry name" value="MFS_1"/>
    <property type="match status" value="1"/>
</dbReference>
<evidence type="ECO:0000256" key="5">
    <source>
        <dbReference type="ARBA" id="ARBA00022989"/>
    </source>
</evidence>
<organism evidence="9 10">
    <name type="scientific">Petrotoga halophila DSM 16923</name>
    <dbReference type="NCBI Taxonomy" id="1122953"/>
    <lineage>
        <taxon>Bacteria</taxon>
        <taxon>Thermotogati</taxon>
        <taxon>Thermotogota</taxon>
        <taxon>Thermotogae</taxon>
        <taxon>Petrotogales</taxon>
        <taxon>Petrotogaceae</taxon>
        <taxon>Petrotoga</taxon>
    </lineage>
</organism>
<dbReference type="GO" id="GO:0016020">
    <property type="term" value="C:membrane"/>
    <property type="evidence" value="ECO:0007669"/>
    <property type="project" value="TreeGrafter"/>
</dbReference>
<feature type="transmembrane region" description="Helical" evidence="7">
    <location>
        <begin position="99"/>
        <end position="119"/>
    </location>
</feature>
<keyword evidence="5 7" id="KW-1133">Transmembrane helix</keyword>
<protein>
    <submittedName>
        <fullName evidence="9">MFS transporter</fullName>
    </submittedName>
</protein>
<evidence type="ECO:0000256" key="1">
    <source>
        <dbReference type="ARBA" id="ARBA00004127"/>
    </source>
</evidence>
<dbReference type="GO" id="GO:0022857">
    <property type="term" value="F:transmembrane transporter activity"/>
    <property type="evidence" value="ECO:0007669"/>
    <property type="project" value="InterPro"/>
</dbReference>
<name>A0A2S5EJD7_9BACT</name>
<feature type="transmembrane region" description="Helical" evidence="7">
    <location>
        <begin position="273"/>
        <end position="292"/>
    </location>
</feature>
<feature type="transmembrane region" description="Helical" evidence="7">
    <location>
        <begin position="158"/>
        <end position="180"/>
    </location>
</feature>
<dbReference type="InterPro" id="IPR011701">
    <property type="entry name" value="MFS"/>
</dbReference>
<feature type="transmembrane region" description="Helical" evidence="7">
    <location>
        <begin position="71"/>
        <end position="93"/>
    </location>
</feature>
<dbReference type="InterPro" id="IPR036259">
    <property type="entry name" value="MFS_trans_sf"/>
</dbReference>
<evidence type="ECO:0000259" key="8">
    <source>
        <dbReference type="PROSITE" id="PS50850"/>
    </source>
</evidence>
<keyword evidence="10" id="KW-1185">Reference proteome</keyword>
<feature type="transmembrane region" description="Helical" evidence="7">
    <location>
        <begin position="131"/>
        <end position="152"/>
    </location>
</feature>
<evidence type="ECO:0000313" key="9">
    <source>
        <dbReference type="EMBL" id="POZ93240.1"/>
    </source>
</evidence>
<accession>A0A2S5EJD7</accession>
<dbReference type="PANTHER" id="PTHR23514">
    <property type="entry name" value="BYPASS OF STOP CODON PROTEIN 6"/>
    <property type="match status" value="1"/>
</dbReference>
<dbReference type="Proteomes" id="UP000236950">
    <property type="component" value="Unassembled WGS sequence"/>
</dbReference>
<evidence type="ECO:0000256" key="6">
    <source>
        <dbReference type="ARBA" id="ARBA00023136"/>
    </source>
</evidence>
<dbReference type="InterPro" id="IPR020846">
    <property type="entry name" value="MFS_dom"/>
</dbReference>
<dbReference type="PANTHER" id="PTHR23514:SF3">
    <property type="entry name" value="BYPASS OF STOP CODON PROTEIN 6"/>
    <property type="match status" value="1"/>
</dbReference>
<reference evidence="9 10" key="1">
    <citation type="submission" date="2014-01" db="EMBL/GenBank/DDBJ databases">
        <title>Comparative genomics of Petrotoga.</title>
        <authorList>
            <person name="Chow K."/>
            <person name="Charchuk R."/>
            <person name="Nesbo C.L."/>
        </authorList>
    </citation>
    <scope>NUCLEOTIDE SEQUENCE [LARGE SCALE GENOMIC DNA]</scope>
    <source>
        <strain evidence="9 10">DSM 16923</strain>
    </source>
</reference>
<comment type="similarity">
    <text evidence="2">Belongs to the major facilitator superfamily.</text>
</comment>
<comment type="subcellular location">
    <subcellularLocation>
        <location evidence="1">Endomembrane system</location>
        <topology evidence="1">Multi-pass membrane protein</topology>
    </subcellularLocation>
</comment>
<evidence type="ECO:0000313" key="10">
    <source>
        <dbReference type="Proteomes" id="UP000236950"/>
    </source>
</evidence>
<dbReference type="AlphaFoldDB" id="A0A2S5EJD7"/>
<gene>
    <name evidence="9" type="ORF">AA81_02945</name>
</gene>
<evidence type="ECO:0000256" key="3">
    <source>
        <dbReference type="ARBA" id="ARBA00022448"/>
    </source>
</evidence>
<dbReference type="InterPro" id="IPR051788">
    <property type="entry name" value="MFS_Transporter"/>
</dbReference>
<evidence type="ECO:0000256" key="4">
    <source>
        <dbReference type="ARBA" id="ARBA00022692"/>
    </source>
</evidence>
<feature type="transmembrane region" description="Helical" evidence="7">
    <location>
        <begin position="298"/>
        <end position="319"/>
    </location>
</feature>
<evidence type="ECO:0000256" key="7">
    <source>
        <dbReference type="SAM" id="Phobius"/>
    </source>
</evidence>
<keyword evidence="4 7" id="KW-0812">Transmembrane</keyword>
<evidence type="ECO:0000256" key="2">
    <source>
        <dbReference type="ARBA" id="ARBA00008335"/>
    </source>
</evidence>
<proteinExistence type="inferred from homology"/>
<comment type="caution">
    <text evidence="9">The sequence shown here is derived from an EMBL/GenBank/DDBJ whole genome shotgun (WGS) entry which is preliminary data.</text>
</comment>
<feature type="transmembrane region" description="Helical" evidence="7">
    <location>
        <begin position="201"/>
        <end position="234"/>
    </location>
</feature>
<dbReference type="EMBL" id="JALY01000059">
    <property type="protein sequence ID" value="POZ93240.1"/>
    <property type="molecule type" value="Genomic_DNA"/>
</dbReference>
<feature type="transmembrane region" description="Helical" evidence="7">
    <location>
        <begin position="359"/>
        <end position="377"/>
    </location>
</feature>
<keyword evidence="6 7" id="KW-0472">Membrane</keyword>
<feature type="transmembrane region" description="Helical" evidence="7">
    <location>
        <begin position="40"/>
        <end position="59"/>
    </location>
</feature>
<dbReference type="SUPFAM" id="SSF103473">
    <property type="entry name" value="MFS general substrate transporter"/>
    <property type="match status" value="1"/>
</dbReference>
<dbReference type="RefSeq" id="WP_103898153.1">
    <property type="nucleotide sequence ID" value="NZ_JALY01000059.1"/>
</dbReference>
<sequence>MYSILLVIIYISFISLGLPDTLLGSAWPSMYETLNVPVSYAGIISMIISGGTIISTLFSGKSIRKLGTGKLTAISVGMTAIALFGFSISNTFWHLCLWGIPYGLGAGSVDAALNNFVALHYKARHMNWLHCFWGVGATLGPYIMGILLTNGFKWNSGYFTISLIQIALTMVLIFTLPLWKEKKTDNKAKEEEYKNYSFREVFALPGAMSIMIAFFSYCALEATTGLWAASYLVLNRGIAAETAAKWAASFYFGITIGRFISGFITFKMNNKNMVRLGQGIIILGLLLLIFPFSNYTAFIGLILIGLGCAPIYPSLIHSTPTNFGKDVSHSIIGVQMASAYLGTTLMPPLFGFLQEYFNIRLYPLYLTILTFLMIVMVEKANGLFMRNPVMNRNP</sequence>
<feature type="domain" description="Major facilitator superfamily (MFS) profile" evidence="8">
    <location>
        <begin position="5"/>
        <end position="382"/>
    </location>
</feature>